<dbReference type="STRING" id="1388748.GCA_000463155_03790"/>
<dbReference type="SUPFAM" id="SSF101756">
    <property type="entry name" value="Hypothetical protein YgiW"/>
    <property type="match status" value="1"/>
</dbReference>
<dbReference type="Pfam" id="PF04076">
    <property type="entry name" value="BOF"/>
    <property type="match status" value="1"/>
</dbReference>
<dbReference type="PANTHER" id="PTHR36571:SF2">
    <property type="entry name" value="PERIPLASMIC PROTEIN"/>
    <property type="match status" value="1"/>
</dbReference>
<protein>
    <submittedName>
        <fullName evidence="4">TIGR00156 family protein</fullName>
    </submittedName>
</protein>
<dbReference type="Proteomes" id="UP000240212">
    <property type="component" value="Unassembled WGS sequence"/>
</dbReference>
<dbReference type="InterPro" id="IPR016052">
    <property type="entry name" value="YgiW/YdeI"/>
</dbReference>
<dbReference type="PANTHER" id="PTHR36571">
    <property type="entry name" value="PROTEIN YGIW"/>
    <property type="match status" value="1"/>
</dbReference>
<feature type="region of interest" description="Disordered" evidence="2">
    <location>
        <begin position="113"/>
        <end position="132"/>
    </location>
</feature>
<dbReference type="Gene3D" id="2.40.50.200">
    <property type="entry name" value="Bacterial OB-fold"/>
    <property type="match status" value="1"/>
</dbReference>
<keyword evidence="1 3" id="KW-0732">Signal</keyword>
<dbReference type="OrthoDB" id="6413427at2"/>
<keyword evidence="5" id="KW-1185">Reference proteome</keyword>
<evidence type="ECO:0000256" key="2">
    <source>
        <dbReference type="SAM" id="MobiDB-lite"/>
    </source>
</evidence>
<feature type="chain" id="PRO_5015145525" evidence="3">
    <location>
        <begin position="21"/>
        <end position="132"/>
    </location>
</feature>
<gene>
    <name evidence="4" type="ORF">C7G83_13015</name>
</gene>
<proteinExistence type="predicted"/>
<evidence type="ECO:0000313" key="5">
    <source>
        <dbReference type="Proteomes" id="UP000240212"/>
    </source>
</evidence>
<evidence type="ECO:0000256" key="3">
    <source>
        <dbReference type="SAM" id="SignalP"/>
    </source>
</evidence>
<dbReference type="NCBIfam" id="NF033674">
    <property type="entry name" value="stress_OB_fold"/>
    <property type="match status" value="1"/>
</dbReference>
<feature type="signal peptide" evidence="3">
    <location>
        <begin position="1"/>
        <end position="20"/>
    </location>
</feature>
<dbReference type="NCBIfam" id="NF007471">
    <property type="entry name" value="PRK10053.1"/>
    <property type="match status" value="1"/>
</dbReference>
<evidence type="ECO:0000313" key="4">
    <source>
        <dbReference type="EMBL" id="PSN07177.1"/>
    </source>
</evidence>
<dbReference type="EMBL" id="PYEP01000005">
    <property type="protein sequence ID" value="PSN07177.1"/>
    <property type="molecule type" value="Genomic_DNA"/>
</dbReference>
<evidence type="ECO:0000256" key="1">
    <source>
        <dbReference type="ARBA" id="ARBA00022729"/>
    </source>
</evidence>
<reference evidence="4 5" key="1">
    <citation type="submission" date="2018-03" db="EMBL/GenBank/DDBJ databases">
        <title>Draft genome sequence of the first documented clinical Siccibacter turicensis isolate in Austria.</title>
        <authorList>
            <person name="Lepuschitz S."/>
            <person name="Pekard-Amenitsch S."/>
            <person name="Haunold R."/>
            <person name="Schill S."/>
            <person name="Mach R."/>
            <person name="Allerberger F."/>
            <person name="Ruppitsch W."/>
            <person name="Forsythe S.J."/>
        </authorList>
    </citation>
    <scope>NUCLEOTIDE SEQUENCE [LARGE SCALE GENOMIC DNA]</scope>
    <source>
        <strain evidence="4 5">6100069499-17</strain>
    </source>
</reference>
<feature type="region of interest" description="Disordered" evidence="2">
    <location>
        <begin position="21"/>
        <end position="41"/>
    </location>
</feature>
<sequence>MKKAIIASLLALCVSSPALADDKPGLQEDKAPPPPHKLDDGYRGIEDARVMNVEHAKTMHDGATVTLHGNIIKKLGNDTYRFQDRTGEIDVMIPEAVFQGKQFSPDDLVRFSGSLDKKHKNPQVRVTHFQKQ</sequence>
<dbReference type="AlphaFoldDB" id="A0A2P8VI22"/>
<dbReference type="NCBIfam" id="TIGR00156">
    <property type="entry name" value="YgiW/YdeI family stress tolerance OB fold protein"/>
    <property type="match status" value="1"/>
</dbReference>
<dbReference type="RefSeq" id="WP_024547865.1">
    <property type="nucleotide sequence ID" value="NZ_CP188034.1"/>
</dbReference>
<organism evidence="4 5">
    <name type="scientific">Siccibacter turicensis</name>
    <dbReference type="NCBI Taxonomy" id="357233"/>
    <lineage>
        <taxon>Bacteria</taxon>
        <taxon>Pseudomonadati</taxon>
        <taxon>Pseudomonadota</taxon>
        <taxon>Gammaproteobacteria</taxon>
        <taxon>Enterobacterales</taxon>
        <taxon>Enterobacteriaceae</taxon>
        <taxon>Siccibacter</taxon>
    </lineage>
</organism>
<dbReference type="InterPro" id="IPR036700">
    <property type="entry name" value="BOBF_sf"/>
</dbReference>
<feature type="compositionally biased region" description="Basic residues" evidence="2">
    <location>
        <begin position="117"/>
        <end position="132"/>
    </location>
</feature>
<dbReference type="InterPro" id="IPR005220">
    <property type="entry name" value="CarO-like"/>
</dbReference>
<name>A0A2P8VI22_9ENTR</name>
<accession>A0A2P8VI22</accession>
<comment type="caution">
    <text evidence="4">The sequence shown here is derived from an EMBL/GenBank/DDBJ whole genome shotgun (WGS) entry which is preliminary data.</text>
</comment>